<feature type="repeat" description="TPR" evidence="3">
    <location>
        <begin position="141"/>
        <end position="174"/>
    </location>
</feature>
<dbReference type="InterPro" id="IPR011990">
    <property type="entry name" value="TPR-like_helical_dom_sf"/>
</dbReference>
<evidence type="ECO:0000256" key="1">
    <source>
        <dbReference type="ARBA" id="ARBA00022737"/>
    </source>
</evidence>
<evidence type="ECO:0000313" key="4">
    <source>
        <dbReference type="EMBL" id="ACM23057.1"/>
    </source>
</evidence>
<dbReference type="Pfam" id="PF13431">
    <property type="entry name" value="TPR_17"/>
    <property type="match status" value="1"/>
</dbReference>
<gene>
    <name evidence="4" type="ordered locus">CTN_0882</name>
</gene>
<feature type="repeat" description="TPR" evidence="3">
    <location>
        <begin position="209"/>
        <end position="242"/>
    </location>
</feature>
<protein>
    <submittedName>
        <fullName evidence="4">Tetratricopeptide TPR_2 repeat protein</fullName>
    </submittedName>
</protein>
<dbReference type="eggNOG" id="COG0457">
    <property type="taxonomic scope" value="Bacteria"/>
</dbReference>
<evidence type="ECO:0000256" key="3">
    <source>
        <dbReference type="PROSITE-ProRule" id="PRU00339"/>
    </source>
</evidence>
<dbReference type="KEGG" id="tna:CTN_0882"/>
<feature type="repeat" description="TPR" evidence="3">
    <location>
        <begin position="175"/>
        <end position="208"/>
    </location>
</feature>
<keyword evidence="1" id="KW-0677">Repeat</keyword>
<organism evidence="4 5">
    <name type="scientific">Thermotoga neapolitana (strain ATCC 49049 / DSM 4359 / NBRC 107923 / NS-E)</name>
    <dbReference type="NCBI Taxonomy" id="309803"/>
    <lineage>
        <taxon>Bacteria</taxon>
        <taxon>Thermotogati</taxon>
        <taxon>Thermotogota</taxon>
        <taxon>Thermotogae</taxon>
        <taxon>Thermotogales</taxon>
        <taxon>Thermotogaceae</taxon>
        <taxon>Thermotoga</taxon>
    </lineage>
</organism>
<dbReference type="AlphaFoldDB" id="B9K7X5"/>
<dbReference type="SUPFAM" id="SSF48452">
    <property type="entry name" value="TPR-like"/>
    <property type="match status" value="2"/>
</dbReference>
<dbReference type="Proteomes" id="UP000000445">
    <property type="component" value="Chromosome"/>
</dbReference>
<dbReference type="STRING" id="309803.CTN_0882"/>
<dbReference type="SMART" id="SM00028">
    <property type="entry name" value="TPR"/>
    <property type="match status" value="4"/>
</dbReference>
<dbReference type="PANTHER" id="PTHR45586">
    <property type="entry name" value="TPR REPEAT-CONTAINING PROTEIN PA4667"/>
    <property type="match status" value="1"/>
</dbReference>
<dbReference type="Pfam" id="PF13414">
    <property type="entry name" value="TPR_11"/>
    <property type="match status" value="1"/>
</dbReference>
<dbReference type="HOGENOM" id="CLU_787396_0_0_0"/>
<dbReference type="PANTHER" id="PTHR45586:SF1">
    <property type="entry name" value="LIPOPOLYSACCHARIDE ASSEMBLY PROTEIN B"/>
    <property type="match status" value="1"/>
</dbReference>
<evidence type="ECO:0000256" key="2">
    <source>
        <dbReference type="ARBA" id="ARBA00022803"/>
    </source>
</evidence>
<accession>B9K7X5</accession>
<dbReference type="Gene3D" id="1.25.40.10">
    <property type="entry name" value="Tetratricopeptide repeat domain"/>
    <property type="match status" value="2"/>
</dbReference>
<sequence length="367" mass="42987">MNRKFQEGCYMAEYIITLVLSDGKVDITTSTPFVVALRDLLYEGDWETLKEDMKTKENIMKEVQTCEKLEKVVHLDETIYEPLIFPEFQEWLEEEDISVKDFKNVSLKGLYDLALEYADRNLYDVAHDIIKFMLDIDSNYAPAYELKGSLLVEQGKIEEGIKYLDKAVEIDPWLVQAYASLGEAYYNLGDYEKAVHYWERELEYAPDDKLTYFVLAEAYQEMNRKDLAARTLERLLERDPSNIPALYQLSELYRALGKEEKAKEMEERIMKIRPAYPTEIEPWAKVMLKHGKYREVAEELERIVETSPLNTLAKLLLVVPYVKMGKIDKAKELLEDLEQTNIWYYYGKKEIFDELLTEEEKAACGIS</sequence>
<dbReference type="PROSITE" id="PS50293">
    <property type="entry name" value="TPR_REGION"/>
    <property type="match status" value="1"/>
</dbReference>
<feature type="repeat" description="TPR" evidence="3">
    <location>
        <begin position="243"/>
        <end position="276"/>
    </location>
</feature>
<evidence type="ECO:0000313" key="5">
    <source>
        <dbReference type="Proteomes" id="UP000000445"/>
    </source>
</evidence>
<dbReference type="EMBL" id="CP000916">
    <property type="protein sequence ID" value="ACM23057.1"/>
    <property type="molecule type" value="Genomic_DNA"/>
</dbReference>
<reference evidence="4 5" key="1">
    <citation type="journal article" date="2009" name="Biosci. Biotechnol. Biochem.">
        <title>WeGAS: a web-based microbial genome annotation system.</title>
        <authorList>
            <person name="Lee D."/>
            <person name="Seo H."/>
            <person name="Park C."/>
            <person name="Park K."/>
        </authorList>
    </citation>
    <scope>NUCLEOTIDE SEQUENCE [LARGE SCALE GENOMIC DNA]</scope>
    <source>
        <strain evidence="5">ATCC 49049 / DSM 4359 / NBRC 107923 / NS-E</strain>
    </source>
</reference>
<dbReference type="PROSITE" id="PS50005">
    <property type="entry name" value="TPR"/>
    <property type="match status" value="4"/>
</dbReference>
<name>B9K7X5_THENN</name>
<dbReference type="InterPro" id="IPR019734">
    <property type="entry name" value="TPR_rpt"/>
</dbReference>
<dbReference type="InterPro" id="IPR051012">
    <property type="entry name" value="CellSynth/LPSAsmb/PSIAsmb"/>
</dbReference>
<dbReference type="Pfam" id="PF14559">
    <property type="entry name" value="TPR_19"/>
    <property type="match status" value="1"/>
</dbReference>
<keyword evidence="5" id="KW-1185">Reference proteome</keyword>
<proteinExistence type="predicted"/>
<keyword evidence="2 3" id="KW-0802">TPR repeat</keyword>